<keyword evidence="3" id="KW-1185">Reference proteome</keyword>
<feature type="compositionally biased region" description="Basic and acidic residues" evidence="1">
    <location>
        <begin position="21"/>
        <end position="30"/>
    </location>
</feature>
<evidence type="ECO:0000313" key="2">
    <source>
        <dbReference type="EMBL" id="BCB78064.1"/>
    </source>
</evidence>
<dbReference type="RefSeq" id="WP_173037688.1">
    <property type="nucleotide sequence ID" value="NZ_AP022870.1"/>
</dbReference>
<protein>
    <submittedName>
        <fullName evidence="2">Uncharacterized protein</fullName>
    </submittedName>
</protein>
<evidence type="ECO:0000256" key="1">
    <source>
        <dbReference type="SAM" id="MobiDB-lite"/>
    </source>
</evidence>
<accession>A0A6F8XW43</accession>
<dbReference type="Proteomes" id="UP000502508">
    <property type="component" value="Chromosome"/>
</dbReference>
<proteinExistence type="predicted"/>
<name>A0A6F8XW43_9ACTN</name>
<dbReference type="KEGG" id="pfla:Pflav_044740"/>
<feature type="region of interest" description="Disordered" evidence="1">
    <location>
        <begin position="1"/>
        <end position="71"/>
    </location>
</feature>
<feature type="compositionally biased region" description="Basic and acidic residues" evidence="1">
    <location>
        <begin position="56"/>
        <end position="71"/>
    </location>
</feature>
<dbReference type="EMBL" id="AP022870">
    <property type="protein sequence ID" value="BCB78064.1"/>
    <property type="molecule type" value="Genomic_DNA"/>
</dbReference>
<organism evidence="2 3">
    <name type="scientific">Phytohabitans flavus</name>
    <dbReference type="NCBI Taxonomy" id="1076124"/>
    <lineage>
        <taxon>Bacteria</taxon>
        <taxon>Bacillati</taxon>
        <taxon>Actinomycetota</taxon>
        <taxon>Actinomycetes</taxon>
        <taxon>Micromonosporales</taxon>
        <taxon>Micromonosporaceae</taxon>
    </lineage>
</organism>
<evidence type="ECO:0000313" key="3">
    <source>
        <dbReference type="Proteomes" id="UP000502508"/>
    </source>
</evidence>
<gene>
    <name evidence="2" type="ORF">Pflav_044740</name>
</gene>
<reference evidence="2 3" key="1">
    <citation type="submission" date="2020-03" db="EMBL/GenBank/DDBJ databases">
        <title>Whole genome shotgun sequence of Phytohabitans flavus NBRC 107702.</title>
        <authorList>
            <person name="Komaki H."/>
            <person name="Tamura T."/>
        </authorList>
    </citation>
    <scope>NUCLEOTIDE SEQUENCE [LARGE SCALE GENOMIC DNA]</scope>
    <source>
        <strain evidence="2 3">NBRC 107702</strain>
    </source>
</reference>
<sequence length="71" mass="8098">MTDRTGPNEEGFAGAATTPEVMREKRTREEREEEEAEETAIPNHDLTEAISESLADGEREDHEKEHGRHDH</sequence>
<reference evidence="2 3" key="2">
    <citation type="submission" date="2020-03" db="EMBL/GenBank/DDBJ databases">
        <authorList>
            <person name="Ichikawa N."/>
            <person name="Kimura A."/>
            <person name="Kitahashi Y."/>
            <person name="Uohara A."/>
        </authorList>
    </citation>
    <scope>NUCLEOTIDE SEQUENCE [LARGE SCALE GENOMIC DNA]</scope>
    <source>
        <strain evidence="2 3">NBRC 107702</strain>
    </source>
</reference>
<dbReference type="AlphaFoldDB" id="A0A6F8XW43"/>